<evidence type="ECO:0000313" key="3">
    <source>
        <dbReference type="Proteomes" id="UP000604825"/>
    </source>
</evidence>
<evidence type="ECO:0000313" key="1">
    <source>
        <dbReference type="EMBL" id="CAD6256574.1"/>
    </source>
</evidence>
<dbReference type="AlphaFoldDB" id="A0A811QKG4"/>
<name>A0A811QKG4_9POAL</name>
<accession>A0A811QKG4</accession>
<organism evidence="1 3">
    <name type="scientific">Miscanthus lutarioriparius</name>
    <dbReference type="NCBI Taxonomy" id="422564"/>
    <lineage>
        <taxon>Eukaryota</taxon>
        <taxon>Viridiplantae</taxon>
        <taxon>Streptophyta</taxon>
        <taxon>Embryophyta</taxon>
        <taxon>Tracheophyta</taxon>
        <taxon>Spermatophyta</taxon>
        <taxon>Magnoliopsida</taxon>
        <taxon>Liliopsida</taxon>
        <taxon>Poales</taxon>
        <taxon>Poaceae</taxon>
        <taxon>PACMAD clade</taxon>
        <taxon>Panicoideae</taxon>
        <taxon>Andropogonodae</taxon>
        <taxon>Andropogoneae</taxon>
        <taxon>Saccharinae</taxon>
        <taxon>Miscanthus</taxon>
    </lineage>
</organism>
<dbReference type="EMBL" id="CAJGYO010000010">
    <property type="protein sequence ID" value="CAD6256587.1"/>
    <property type="molecule type" value="Genomic_DNA"/>
</dbReference>
<dbReference type="Proteomes" id="UP000604825">
    <property type="component" value="Unassembled WGS sequence"/>
</dbReference>
<evidence type="ECO:0000313" key="2">
    <source>
        <dbReference type="EMBL" id="CAD6256587.1"/>
    </source>
</evidence>
<proteinExistence type="predicted"/>
<gene>
    <name evidence="1" type="ORF">NCGR_LOCUS40078</name>
    <name evidence="2" type="ORF">NCGR_LOCUS40091</name>
</gene>
<protein>
    <submittedName>
        <fullName evidence="1">Uncharacterized protein</fullName>
    </submittedName>
</protein>
<keyword evidence="3" id="KW-1185">Reference proteome</keyword>
<reference evidence="1" key="1">
    <citation type="submission" date="2020-10" db="EMBL/GenBank/DDBJ databases">
        <authorList>
            <person name="Han B."/>
            <person name="Lu T."/>
            <person name="Zhao Q."/>
            <person name="Huang X."/>
            <person name="Zhao Y."/>
        </authorList>
    </citation>
    <scope>NUCLEOTIDE SEQUENCE</scope>
</reference>
<sequence length="90" mass="10002">MAAPIEVWEEMIGQPCTMANVLQMHNQRPDIPNVRVYPWDYPSSPIPPGGAKLVVYYKHDENNQDTICWPAPQIMYGNNALAPAPAPTIG</sequence>
<dbReference type="EMBL" id="CAJGYO010000010">
    <property type="protein sequence ID" value="CAD6256574.1"/>
    <property type="molecule type" value="Genomic_DNA"/>
</dbReference>
<comment type="caution">
    <text evidence="1">The sequence shown here is derived from an EMBL/GenBank/DDBJ whole genome shotgun (WGS) entry which is preliminary data.</text>
</comment>